<dbReference type="SMART" id="SM00271">
    <property type="entry name" value="DnaJ"/>
    <property type="match status" value="1"/>
</dbReference>
<keyword evidence="8" id="KW-0143">Chaperone</keyword>
<dbReference type="GO" id="GO:0006260">
    <property type="term" value="P:DNA replication"/>
    <property type="evidence" value="ECO:0007669"/>
    <property type="project" value="UniProtKB-KW"/>
</dbReference>
<keyword evidence="2" id="KW-0235">DNA replication</keyword>
<feature type="domain" description="J" evidence="9">
    <location>
        <begin position="3"/>
        <end position="67"/>
    </location>
</feature>
<keyword evidence="4" id="KW-0677">Repeat</keyword>
<dbReference type="InterPro" id="IPR036410">
    <property type="entry name" value="HSP_DnaJ_Cys-rich_dom_sf"/>
</dbReference>
<dbReference type="InterPro" id="IPR008971">
    <property type="entry name" value="HSP40/DnaJ_pept-bd"/>
</dbReference>
<evidence type="ECO:0000259" key="10">
    <source>
        <dbReference type="PROSITE" id="PS51188"/>
    </source>
</evidence>
<dbReference type="CDD" id="cd10747">
    <property type="entry name" value="DnaJ_C"/>
    <property type="match status" value="1"/>
</dbReference>
<dbReference type="PROSITE" id="PS50076">
    <property type="entry name" value="DNAJ_2"/>
    <property type="match status" value="1"/>
</dbReference>
<keyword evidence="5" id="KW-0863">Zinc-finger</keyword>
<dbReference type="Gene3D" id="2.60.260.20">
    <property type="entry name" value="Urease metallochaperone UreE, N-terminal domain"/>
    <property type="match status" value="2"/>
</dbReference>
<keyword evidence="3" id="KW-0479">Metal-binding</keyword>
<organism evidence="11">
    <name type="scientific">freshwater metagenome</name>
    <dbReference type="NCBI Taxonomy" id="449393"/>
    <lineage>
        <taxon>unclassified sequences</taxon>
        <taxon>metagenomes</taxon>
        <taxon>ecological metagenomes</taxon>
    </lineage>
</organism>
<gene>
    <name evidence="11" type="ORF">UFOPK1852_00612</name>
</gene>
<accession>A0A6J6H8J5</accession>
<dbReference type="CDD" id="cd10719">
    <property type="entry name" value="DnaJ_zf"/>
    <property type="match status" value="1"/>
</dbReference>
<reference evidence="11" key="1">
    <citation type="submission" date="2020-05" db="EMBL/GenBank/DDBJ databases">
        <authorList>
            <person name="Chiriac C."/>
            <person name="Salcher M."/>
            <person name="Ghai R."/>
            <person name="Kavagutti S V."/>
        </authorList>
    </citation>
    <scope>NUCLEOTIDE SEQUENCE</scope>
</reference>
<evidence type="ECO:0000256" key="1">
    <source>
        <dbReference type="ARBA" id="ARBA00022490"/>
    </source>
</evidence>
<sequence>MADHYEALGVSRDASGDEIKKAYRKLARELHPDVNPDPAIQERFKNVTAAYDTLSDPQKRQQYDMGGSNMGGFGGFGGAGGFSDIMDAFFGGGATNRGPRPRMRAGQDALIRIEVDLNEACFGTERNITLESAVVCPKCTGSGCADNTQPQTCPICKGRGETQQVTRSFIGQVMTSRPCNNCGGYGSTIPNPCRECSGDGRVRARQTIDIKVPAGVETGNRIQMSGRGEVGAGGGPAGDLYVEIVETPHETLMRDGDTLHLALAVSMVAATLGTKVKIETLDGPVDVDVKPGTQSGATITVKGKGMTHLRRGTRGDLIVHVEVKTPTKLNKAEEELMRKFSEMRGEKAGEVEIKDHDQGFFHKLRDAFGR</sequence>
<dbReference type="PROSITE" id="PS51188">
    <property type="entry name" value="ZF_CR"/>
    <property type="match status" value="1"/>
</dbReference>
<dbReference type="PROSITE" id="PS00636">
    <property type="entry name" value="DNAJ_1"/>
    <property type="match status" value="1"/>
</dbReference>
<proteinExistence type="inferred from homology"/>
<dbReference type="HAMAP" id="MF_01152">
    <property type="entry name" value="DnaJ"/>
    <property type="match status" value="1"/>
</dbReference>
<evidence type="ECO:0000259" key="9">
    <source>
        <dbReference type="PROSITE" id="PS50076"/>
    </source>
</evidence>
<dbReference type="InterPro" id="IPR012724">
    <property type="entry name" value="DnaJ"/>
</dbReference>
<dbReference type="PANTHER" id="PTHR43096">
    <property type="entry name" value="DNAJ HOMOLOG 1, MITOCHONDRIAL-RELATED"/>
    <property type="match status" value="1"/>
</dbReference>
<dbReference type="GO" id="GO:0005524">
    <property type="term" value="F:ATP binding"/>
    <property type="evidence" value="ECO:0007669"/>
    <property type="project" value="InterPro"/>
</dbReference>
<dbReference type="InterPro" id="IPR001305">
    <property type="entry name" value="HSP_DnaJ_Cys-rich_dom"/>
</dbReference>
<evidence type="ECO:0000256" key="2">
    <source>
        <dbReference type="ARBA" id="ARBA00022705"/>
    </source>
</evidence>
<protein>
    <submittedName>
        <fullName evidence="11">Unannotated protein</fullName>
    </submittedName>
</protein>
<evidence type="ECO:0000256" key="4">
    <source>
        <dbReference type="ARBA" id="ARBA00022737"/>
    </source>
</evidence>
<dbReference type="FunFam" id="2.10.230.10:FF:000002">
    <property type="entry name" value="Molecular chaperone DnaJ"/>
    <property type="match status" value="1"/>
</dbReference>
<dbReference type="NCBIfam" id="NF008035">
    <property type="entry name" value="PRK10767.1"/>
    <property type="match status" value="1"/>
</dbReference>
<dbReference type="GO" id="GO:0008270">
    <property type="term" value="F:zinc ion binding"/>
    <property type="evidence" value="ECO:0007669"/>
    <property type="project" value="UniProtKB-KW"/>
</dbReference>
<dbReference type="GO" id="GO:0009408">
    <property type="term" value="P:response to heat"/>
    <property type="evidence" value="ECO:0007669"/>
    <property type="project" value="InterPro"/>
</dbReference>
<dbReference type="Gene3D" id="2.10.230.10">
    <property type="entry name" value="Heat shock protein DnaJ, cysteine-rich domain"/>
    <property type="match status" value="1"/>
</dbReference>
<dbReference type="NCBIfam" id="NF010871">
    <property type="entry name" value="PRK14278.1"/>
    <property type="match status" value="1"/>
</dbReference>
<dbReference type="GO" id="GO:0042026">
    <property type="term" value="P:protein refolding"/>
    <property type="evidence" value="ECO:0007669"/>
    <property type="project" value="TreeGrafter"/>
</dbReference>
<dbReference type="PRINTS" id="PR00625">
    <property type="entry name" value="JDOMAIN"/>
</dbReference>
<dbReference type="EMBL" id="CAEZUS010000078">
    <property type="protein sequence ID" value="CAB4609877.1"/>
    <property type="molecule type" value="Genomic_DNA"/>
</dbReference>
<dbReference type="Gene3D" id="1.10.287.110">
    <property type="entry name" value="DnaJ domain"/>
    <property type="match status" value="1"/>
</dbReference>
<dbReference type="GO" id="GO:0005737">
    <property type="term" value="C:cytoplasm"/>
    <property type="evidence" value="ECO:0007669"/>
    <property type="project" value="TreeGrafter"/>
</dbReference>
<keyword evidence="6" id="KW-0862">Zinc</keyword>
<dbReference type="Pfam" id="PF00226">
    <property type="entry name" value="DnaJ"/>
    <property type="match status" value="1"/>
</dbReference>
<dbReference type="FunFam" id="2.60.260.20:FF:000005">
    <property type="entry name" value="Chaperone protein dnaJ 1, mitochondrial"/>
    <property type="match status" value="1"/>
</dbReference>
<dbReference type="SUPFAM" id="SSF57938">
    <property type="entry name" value="DnaJ/Hsp40 cysteine-rich domain"/>
    <property type="match status" value="1"/>
</dbReference>
<dbReference type="PANTHER" id="PTHR43096:SF48">
    <property type="entry name" value="CHAPERONE PROTEIN DNAJ"/>
    <property type="match status" value="1"/>
</dbReference>
<evidence type="ECO:0000256" key="8">
    <source>
        <dbReference type="ARBA" id="ARBA00023186"/>
    </source>
</evidence>
<dbReference type="Pfam" id="PF00684">
    <property type="entry name" value="DnaJ_CXXCXGXG"/>
    <property type="match status" value="1"/>
</dbReference>
<keyword evidence="7" id="KW-0346">Stress response</keyword>
<keyword evidence="1" id="KW-0963">Cytoplasm</keyword>
<dbReference type="InterPro" id="IPR002939">
    <property type="entry name" value="DnaJ_C"/>
</dbReference>
<dbReference type="SUPFAM" id="SSF49493">
    <property type="entry name" value="HSP40/DnaJ peptide-binding domain"/>
    <property type="match status" value="2"/>
</dbReference>
<evidence type="ECO:0000256" key="7">
    <source>
        <dbReference type="ARBA" id="ARBA00023016"/>
    </source>
</evidence>
<evidence type="ECO:0000256" key="5">
    <source>
        <dbReference type="ARBA" id="ARBA00022771"/>
    </source>
</evidence>
<dbReference type="AlphaFoldDB" id="A0A6J6H8J5"/>
<evidence type="ECO:0000256" key="3">
    <source>
        <dbReference type="ARBA" id="ARBA00022723"/>
    </source>
</evidence>
<dbReference type="InterPro" id="IPR018253">
    <property type="entry name" value="DnaJ_domain_CS"/>
</dbReference>
<dbReference type="GO" id="GO:0031072">
    <property type="term" value="F:heat shock protein binding"/>
    <property type="evidence" value="ECO:0007669"/>
    <property type="project" value="InterPro"/>
</dbReference>
<dbReference type="InterPro" id="IPR036869">
    <property type="entry name" value="J_dom_sf"/>
</dbReference>
<dbReference type="SUPFAM" id="SSF46565">
    <property type="entry name" value="Chaperone J-domain"/>
    <property type="match status" value="1"/>
</dbReference>
<dbReference type="Pfam" id="PF01556">
    <property type="entry name" value="DnaJ_C"/>
    <property type="match status" value="1"/>
</dbReference>
<dbReference type="InterPro" id="IPR001623">
    <property type="entry name" value="DnaJ_domain"/>
</dbReference>
<dbReference type="GO" id="GO:0051082">
    <property type="term" value="F:unfolded protein binding"/>
    <property type="evidence" value="ECO:0007669"/>
    <property type="project" value="InterPro"/>
</dbReference>
<name>A0A6J6H8J5_9ZZZZ</name>
<dbReference type="CDD" id="cd06257">
    <property type="entry name" value="DnaJ"/>
    <property type="match status" value="1"/>
</dbReference>
<feature type="domain" description="CR-type" evidence="10">
    <location>
        <begin position="123"/>
        <end position="205"/>
    </location>
</feature>
<evidence type="ECO:0000313" key="11">
    <source>
        <dbReference type="EMBL" id="CAB4609877.1"/>
    </source>
</evidence>
<evidence type="ECO:0000256" key="6">
    <source>
        <dbReference type="ARBA" id="ARBA00022833"/>
    </source>
</evidence>